<organism evidence="2 3">
    <name type="scientific">Sesamum alatum</name>
    <dbReference type="NCBI Taxonomy" id="300844"/>
    <lineage>
        <taxon>Eukaryota</taxon>
        <taxon>Viridiplantae</taxon>
        <taxon>Streptophyta</taxon>
        <taxon>Embryophyta</taxon>
        <taxon>Tracheophyta</taxon>
        <taxon>Spermatophyta</taxon>
        <taxon>Magnoliopsida</taxon>
        <taxon>eudicotyledons</taxon>
        <taxon>Gunneridae</taxon>
        <taxon>Pentapetalae</taxon>
        <taxon>asterids</taxon>
        <taxon>lamiids</taxon>
        <taxon>Lamiales</taxon>
        <taxon>Pedaliaceae</taxon>
        <taxon>Sesamum</taxon>
    </lineage>
</organism>
<sequence>MPSTSIPKSLSTMKKQMISWLCLIMLGRAVAFVASESTSFKARGSELTVVDSINRDTSFNVQKPSVDHDQQRGGVDHDQQRGGVDVVVHERRGAFGGADLVKKPTKTKSAASDLPVTLGHITFYVCMAANYFILLH</sequence>
<proteinExistence type="predicted"/>
<keyword evidence="1" id="KW-0732">Signal</keyword>
<protein>
    <submittedName>
        <fullName evidence="2">Uncharacterized protein</fullName>
    </submittedName>
</protein>
<feature type="chain" id="PRO_5042277613" evidence="1">
    <location>
        <begin position="32"/>
        <end position="136"/>
    </location>
</feature>
<evidence type="ECO:0000313" key="3">
    <source>
        <dbReference type="Proteomes" id="UP001293254"/>
    </source>
</evidence>
<evidence type="ECO:0000256" key="1">
    <source>
        <dbReference type="SAM" id="SignalP"/>
    </source>
</evidence>
<reference evidence="2" key="1">
    <citation type="submission" date="2020-06" db="EMBL/GenBank/DDBJ databases">
        <authorList>
            <person name="Li T."/>
            <person name="Hu X."/>
            <person name="Zhang T."/>
            <person name="Song X."/>
            <person name="Zhang H."/>
            <person name="Dai N."/>
            <person name="Sheng W."/>
            <person name="Hou X."/>
            <person name="Wei L."/>
        </authorList>
    </citation>
    <scope>NUCLEOTIDE SEQUENCE</scope>
    <source>
        <strain evidence="2">3651</strain>
        <tissue evidence="2">Leaf</tissue>
    </source>
</reference>
<keyword evidence="3" id="KW-1185">Reference proteome</keyword>
<feature type="signal peptide" evidence="1">
    <location>
        <begin position="1"/>
        <end position="31"/>
    </location>
</feature>
<name>A0AAE2CAN3_9LAMI</name>
<accession>A0AAE2CAN3</accession>
<dbReference type="EMBL" id="JACGWO010000011">
    <property type="protein sequence ID" value="KAK4415187.1"/>
    <property type="molecule type" value="Genomic_DNA"/>
</dbReference>
<evidence type="ECO:0000313" key="2">
    <source>
        <dbReference type="EMBL" id="KAK4415187.1"/>
    </source>
</evidence>
<comment type="caution">
    <text evidence="2">The sequence shown here is derived from an EMBL/GenBank/DDBJ whole genome shotgun (WGS) entry which is preliminary data.</text>
</comment>
<dbReference type="AlphaFoldDB" id="A0AAE2CAN3"/>
<dbReference type="Proteomes" id="UP001293254">
    <property type="component" value="Unassembled WGS sequence"/>
</dbReference>
<gene>
    <name evidence="2" type="ORF">Salat_2625900</name>
</gene>
<reference evidence="2" key="2">
    <citation type="journal article" date="2024" name="Plant">
        <title>Genomic evolution and insights into agronomic trait innovations of Sesamum species.</title>
        <authorList>
            <person name="Miao H."/>
            <person name="Wang L."/>
            <person name="Qu L."/>
            <person name="Liu H."/>
            <person name="Sun Y."/>
            <person name="Le M."/>
            <person name="Wang Q."/>
            <person name="Wei S."/>
            <person name="Zheng Y."/>
            <person name="Lin W."/>
            <person name="Duan Y."/>
            <person name="Cao H."/>
            <person name="Xiong S."/>
            <person name="Wang X."/>
            <person name="Wei L."/>
            <person name="Li C."/>
            <person name="Ma Q."/>
            <person name="Ju M."/>
            <person name="Zhao R."/>
            <person name="Li G."/>
            <person name="Mu C."/>
            <person name="Tian Q."/>
            <person name="Mei H."/>
            <person name="Zhang T."/>
            <person name="Gao T."/>
            <person name="Zhang H."/>
        </authorList>
    </citation>
    <scope>NUCLEOTIDE SEQUENCE</scope>
    <source>
        <strain evidence="2">3651</strain>
    </source>
</reference>